<dbReference type="Gene3D" id="3.40.50.300">
    <property type="entry name" value="P-loop containing nucleotide triphosphate hydrolases"/>
    <property type="match status" value="1"/>
</dbReference>
<dbReference type="SMART" id="SM00175">
    <property type="entry name" value="RAB"/>
    <property type="match status" value="1"/>
</dbReference>
<keyword evidence="1" id="KW-0547">Nucleotide-binding</keyword>
<evidence type="ECO:0000256" key="3">
    <source>
        <dbReference type="SAM" id="SignalP"/>
    </source>
</evidence>
<dbReference type="InterPro" id="IPR005225">
    <property type="entry name" value="Small_GTP-bd"/>
</dbReference>
<evidence type="ECO:0000313" key="5">
    <source>
        <dbReference type="WBParaSite" id="SMTH1_77620.1"/>
    </source>
</evidence>
<dbReference type="WBParaSite" id="SMTH1_77620.1">
    <property type="protein sequence ID" value="SMTH1_77620.1"/>
    <property type="gene ID" value="SMTH1_77620"/>
</dbReference>
<evidence type="ECO:0000256" key="1">
    <source>
        <dbReference type="ARBA" id="ARBA00022741"/>
    </source>
</evidence>
<feature type="signal peptide" evidence="3">
    <location>
        <begin position="1"/>
        <end position="19"/>
    </location>
</feature>
<evidence type="ECO:0000256" key="2">
    <source>
        <dbReference type="ARBA" id="ARBA00023134"/>
    </source>
</evidence>
<dbReference type="NCBIfam" id="TIGR00231">
    <property type="entry name" value="small_GTP"/>
    <property type="match status" value="1"/>
</dbReference>
<dbReference type="AlphaFoldDB" id="A0AA85BUF4"/>
<dbReference type="GO" id="GO:0003924">
    <property type="term" value="F:GTPase activity"/>
    <property type="evidence" value="ECO:0007669"/>
    <property type="project" value="InterPro"/>
</dbReference>
<dbReference type="CDD" id="cd00154">
    <property type="entry name" value="Rab"/>
    <property type="match status" value="1"/>
</dbReference>
<sequence length="244" mass="27623">MILVLLGSLLSFNYHSGQCRLLHKLDSFKKHRMESNVVDLDGTNECNNISKRIKIILVGNSNVGKSSLLKSFTKGSDENEPVSTIGTDLKLYEMRLNGELIKLYIWDTAGTERFKNHMSPSYFRHAQGALVVYDVGCQKSFEELNTWVKMIEQYSGSRLVKVIIGNKNDLPARAISIQKAEEYAKSINCVYLETSAKTGLHVRQAFVTLVHLIIEKNSNQLSVKENNVVLREKPTKHKAQCCHH</sequence>
<keyword evidence="2" id="KW-0342">GTP-binding</keyword>
<feature type="chain" id="PRO_5041694649" description="Ras-related protein Rab-18" evidence="3">
    <location>
        <begin position="20"/>
        <end position="244"/>
    </location>
</feature>
<dbReference type="SMART" id="SM00176">
    <property type="entry name" value="RAN"/>
    <property type="match status" value="1"/>
</dbReference>
<dbReference type="InterPro" id="IPR027417">
    <property type="entry name" value="P-loop_NTPase"/>
</dbReference>
<proteinExistence type="predicted"/>
<organism evidence="4 5">
    <name type="scientific">Schistosoma mattheei</name>
    <dbReference type="NCBI Taxonomy" id="31246"/>
    <lineage>
        <taxon>Eukaryota</taxon>
        <taxon>Metazoa</taxon>
        <taxon>Spiralia</taxon>
        <taxon>Lophotrochozoa</taxon>
        <taxon>Platyhelminthes</taxon>
        <taxon>Trematoda</taxon>
        <taxon>Digenea</taxon>
        <taxon>Strigeidida</taxon>
        <taxon>Schistosomatoidea</taxon>
        <taxon>Schistosomatidae</taxon>
        <taxon>Schistosoma</taxon>
    </lineage>
</organism>
<dbReference type="GO" id="GO:0005525">
    <property type="term" value="F:GTP binding"/>
    <property type="evidence" value="ECO:0007669"/>
    <property type="project" value="UniProtKB-KW"/>
</dbReference>
<evidence type="ECO:0008006" key="6">
    <source>
        <dbReference type="Google" id="ProtNLM"/>
    </source>
</evidence>
<dbReference type="PRINTS" id="PR00449">
    <property type="entry name" value="RASTRNSFRMNG"/>
</dbReference>
<keyword evidence="3" id="KW-0732">Signal</keyword>
<dbReference type="PANTHER" id="PTHR47977">
    <property type="entry name" value="RAS-RELATED PROTEIN RAB"/>
    <property type="match status" value="1"/>
</dbReference>
<dbReference type="PROSITE" id="PS51421">
    <property type="entry name" value="RAS"/>
    <property type="match status" value="1"/>
</dbReference>
<dbReference type="PROSITE" id="PS51419">
    <property type="entry name" value="RAB"/>
    <property type="match status" value="1"/>
</dbReference>
<dbReference type="InterPro" id="IPR001806">
    <property type="entry name" value="Small_GTPase"/>
</dbReference>
<dbReference type="SMART" id="SM00174">
    <property type="entry name" value="RHO"/>
    <property type="match status" value="1"/>
</dbReference>
<dbReference type="SUPFAM" id="SSF52540">
    <property type="entry name" value="P-loop containing nucleoside triphosphate hydrolases"/>
    <property type="match status" value="1"/>
</dbReference>
<accession>A0AA85BUF4</accession>
<protein>
    <recommendedName>
        <fullName evidence="6">Ras-related protein Rab-18</fullName>
    </recommendedName>
</protein>
<dbReference type="Pfam" id="PF00071">
    <property type="entry name" value="Ras"/>
    <property type="match status" value="1"/>
</dbReference>
<dbReference type="SMART" id="SM00173">
    <property type="entry name" value="RAS"/>
    <property type="match status" value="1"/>
</dbReference>
<reference evidence="5" key="1">
    <citation type="submission" date="2023-11" db="UniProtKB">
        <authorList>
            <consortium name="WormBaseParasite"/>
        </authorList>
    </citation>
    <scope>IDENTIFICATION</scope>
</reference>
<dbReference type="FunFam" id="3.40.50.300:FF:002456">
    <property type="entry name" value="Small GTP-binding protein, putative"/>
    <property type="match status" value="1"/>
</dbReference>
<name>A0AA85BUF4_9TREM</name>
<dbReference type="InterPro" id="IPR050227">
    <property type="entry name" value="Rab"/>
</dbReference>
<dbReference type="Proteomes" id="UP000050791">
    <property type="component" value="Unassembled WGS sequence"/>
</dbReference>
<evidence type="ECO:0000313" key="4">
    <source>
        <dbReference type="Proteomes" id="UP000050791"/>
    </source>
</evidence>